<name>A0A2T0LJ08_9ACTN</name>
<protein>
    <submittedName>
        <fullName evidence="1">Uncharacterized protein</fullName>
    </submittedName>
</protein>
<dbReference type="Proteomes" id="UP000238312">
    <property type="component" value="Unassembled WGS sequence"/>
</dbReference>
<organism evidence="1 2">
    <name type="scientific">Nonomuraea fuscirosea</name>
    <dbReference type="NCBI Taxonomy" id="1291556"/>
    <lineage>
        <taxon>Bacteria</taxon>
        <taxon>Bacillati</taxon>
        <taxon>Actinomycetota</taxon>
        <taxon>Actinomycetes</taxon>
        <taxon>Streptosporangiales</taxon>
        <taxon>Streptosporangiaceae</taxon>
        <taxon>Nonomuraea</taxon>
    </lineage>
</organism>
<reference evidence="1 2" key="1">
    <citation type="submission" date="2018-03" db="EMBL/GenBank/DDBJ databases">
        <title>Genomic Encyclopedia of Type Strains, Phase III (KMG-III): the genomes of soil and plant-associated and newly described type strains.</title>
        <authorList>
            <person name="Whitman W."/>
        </authorList>
    </citation>
    <scope>NUCLEOTIDE SEQUENCE [LARGE SCALE GENOMIC DNA]</scope>
    <source>
        <strain evidence="1 2">CGMCC 4.7104</strain>
    </source>
</reference>
<comment type="caution">
    <text evidence="1">The sequence shown here is derived from an EMBL/GenBank/DDBJ whole genome shotgun (WGS) entry which is preliminary data.</text>
</comment>
<sequence>MTVFISRRHASDQAKLVHHFRGRNPGIVELDGACAER</sequence>
<gene>
    <name evidence="1" type="ORF">B0I32_1686</name>
</gene>
<evidence type="ECO:0000313" key="2">
    <source>
        <dbReference type="Proteomes" id="UP000238312"/>
    </source>
</evidence>
<accession>A0A2T0LJ08</accession>
<keyword evidence="2" id="KW-1185">Reference proteome</keyword>
<evidence type="ECO:0000313" key="1">
    <source>
        <dbReference type="EMBL" id="PRX42471.1"/>
    </source>
</evidence>
<dbReference type="EMBL" id="PVNG01000068">
    <property type="protein sequence ID" value="PRX42471.1"/>
    <property type="molecule type" value="Genomic_DNA"/>
</dbReference>
<dbReference type="AlphaFoldDB" id="A0A2T0LJ08"/>
<proteinExistence type="predicted"/>